<dbReference type="AlphaFoldDB" id="A0A2A5QPF5"/>
<gene>
    <name evidence="2" type="ORF">CP557_19635</name>
</gene>
<keyword evidence="1" id="KW-0812">Transmembrane</keyword>
<feature type="transmembrane region" description="Helical" evidence="1">
    <location>
        <begin position="491"/>
        <end position="510"/>
    </location>
</feature>
<dbReference type="GO" id="GO:0005886">
    <property type="term" value="C:plasma membrane"/>
    <property type="evidence" value="ECO:0007669"/>
    <property type="project" value="UniProtKB-SubCell"/>
</dbReference>
<evidence type="ECO:0000313" key="3">
    <source>
        <dbReference type="Proteomes" id="UP000219689"/>
    </source>
</evidence>
<proteinExistence type="predicted"/>
<keyword evidence="3" id="KW-1185">Reference proteome</keyword>
<feature type="transmembrane region" description="Helical" evidence="1">
    <location>
        <begin position="380"/>
        <end position="401"/>
    </location>
</feature>
<dbReference type="OrthoDB" id="86287at2157"/>
<keyword evidence="1" id="KW-1133">Transmembrane helix</keyword>
<feature type="transmembrane region" description="Helical" evidence="1">
    <location>
        <begin position="166"/>
        <end position="192"/>
    </location>
</feature>
<feature type="transmembrane region" description="Helical" evidence="1">
    <location>
        <begin position="346"/>
        <end position="368"/>
    </location>
</feature>
<dbReference type="Pfam" id="PF12679">
    <property type="entry name" value="ABC2_membrane_2"/>
    <property type="match status" value="2"/>
</dbReference>
<dbReference type="PANTHER" id="PTHR43471">
    <property type="entry name" value="ABC TRANSPORTER PERMEASE"/>
    <property type="match status" value="1"/>
</dbReference>
<feature type="transmembrane region" description="Helical" evidence="1">
    <location>
        <begin position="21"/>
        <end position="39"/>
    </location>
</feature>
<reference evidence="2 3" key="1">
    <citation type="submission" date="2017-09" db="EMBL/GenBank/DDBJ databases">
        <title>Genome sequences of Natrinema ejinorence JCM 13890T.</title>
        <authorList>
            <person name="Roh S.W."/>
            <person name="Kim Y.B."/>
            <person name="Kim J.Y."/>
        </authorList>
    </citation>
    <scope>NUCLEOTIDE SEQUENCE [LARGE SCALE GENOMIC DNA]</scope>
    <source>
        <strain evidence="2 3">JCM 13890</strain>
    </source>
</reference>
<dbReference type="EMBL" id="NXNI01000002">
    <property type="protein sequence ID" value="PCR88720.1"/>
    <property type="molecule type" value="Genomic_DNA"/>
</dbReference>
<protein>
    <submittedName>
        <fullName evidence="2">ABC transporter permease</fullName>
    </submittedName>
</protein>
<evidence type="ECO:0000313" key="2">
    <source>
        <dbReference type="EMBL" id="PCR88720.1"/>
    </source>
</evidence>
<feature type="transmembrane region" description="Helical" evidence="1">
    <location>
        <begin position="457"/>
        <end position="479"/>
    </location>
</feature>
<feature type="transmembrane region" description="Helical" evidence="1">
    <location>
        <begin position="259"/>
        <end position="281"/>
    </location>
</feature>
<dbReference type="Proteomes" id="UP000219689">
    <property type="component" value="Unassembled WGS sequence"/>
</dbReference>
<feature type="transmembrane region" description="Helical" evidence="1">
    <location>
        <begin position="134"/>
        <end position="159"/>
    </location>
</feature>
<keyword evidence="1" id="KW-0472">Membrane</keyword>
<feature type="transmembrane region" description="Helical" evidence="1">
    <location>
        <begin position="422"/>
        <end position="451"/>
    </location>
</feature>
<dbReference type="RefSeq" id="WP_097381740.1">
    <property type="nucleotide sequence ID" value="NZ_NXNI01000002.1"/>
</dbReference>
<dbReference type="PANTHER" id="PTHR43471:SF1">
    <property type="entry name" value="ABC TRANSPORTER PERMEASE PROTEIN NOSY-RELATED"/>
    <property type="match status" value="1"/>
</dbReference>
<feature type="transmembrane region" description="Helical" evidence="1">
    <location>
        <begin position="592"/>
        <end position="618"/>
    </location>
</feature>
<sequence length="624" mass="66689">MPSTSVTRTECRRYLRGKTPWIVGLCFILFSRLAVQPGLSELQILGGAAPLVSAQIATTVVVPFAVAVIGFRAITRERESGTARLILGTKTTRPQLVLSVVLGRGTALLAPIIGGTLLAVSYDALQYGQFAPLLLLGFLALVTIYVYAWMGVIVGLSAASSSTTRAVILGTIVTLALTLWNDVTLAVLWQLITGTTPGPQMDHQTAFQIAGWLSPLSAFQVLTNWLLGVPVGPGNAIAQISNFLTETGELATTSPPVSAWWGFGFLLSWPMLSLLGGITVFQRSDLAARSQLKILRTLQRVSPSLPRVESRLFTRLTGNGGLIDALPGSWQPLARREFQRLIRTPLVWGVGILVFVAGILSLSPAIYVQDALGSRVPLAALQRPLTFIGGIGVLFGTFRSVNHERDTGAIRFTAGTAISRMGTLIGFTLGRAGAFAVPIVGGIVLTCLLAVPQHGIVPLGILVGFLVFAVFFVTVIAGIGVSISTIFQSQAIAGFTILVFVGVQIAWFTVSNTIYSLITGVSVNGLNPPGDPLYLFLRWIPPLRLPNVVTNAIIEVPNSAAPASSVIQELQPNQFSNIVVPRLPYGSDVPAWFLHPSVALGQLLLWLLIPLGVALWVYRTRNID</sequence>
<accession>A0A2A5QPF5</accession>
<feature type="transmembrane region" description="Helical" evidence="1">
    <location>
        <begin position="51"/>
        <end position="75"/>
    </location>
</feature>
<organism evidence="2 3">
    <name type="scientific">Natrinema ejinorense</name>
    <dbReference type="NCBI Taxonomy" id="373386"/>
    <lineage>
        <taxon>Archaea</taxon>
        <taxon>Methanobacteriati</taxon>
        <taxon>Methanobacteriota</taxon>
        <taxon>Stenosarchaea group</taxon>
        <taxon>Halobacteria</taxon>
        <taxon>Halobacteriales</taxon>
        <taxon>Natrialbaceae</taxon>
        <taxon>Natrinema</taxon>
    </lineage>
</organism>
<feature type="transmembrane region" description="Helical" evidence="1">
    <location>
        <begin position="96"/>
        <end position="122"/>
    </location>
</feature>
<comment type="caution">
    <text evidence="2">The sequence shown here is derived from an EMBL/GenBank/DDBJ whole genome shotgun (WGS) entry which is preliminary data.</text>
</comment>
<dbReference type="GO" id="GO:0140359">
    <property type="term" value="F:ABC-type transporter activity"/>
    <property type="evidence" value="ECO:0007669"/>
    <property type="project" value="InterPro"/>
</dbReference>
<name>A0A2A5QPF5_9EURY</name>
<evidence type="ECO:0000256" key="1">
    <source>
        <dbReference type="SAM" id="Phobius"/>
    </source>
</evidence>